<feature type="region of interest" description="Disordered" evidence="1">
    <location>
        <begin position="134"/>
        <end position="156"/>
    </location>
</feature>
<dbReference type="Proteomes" id="UP001418444">
    <property type="component" value="Unassembled WGS sequence"/>
</dbReference>
<proteinExistence type="predicted"/>
<reference evidence="4" key="1">
    <citation type="journal article" date="2019" name="Int. J. Syst. Evol. Microbiol.">
        <title>The Global Catalogue of Microorganisms (GCM) 10K type strain sequencing project: providing services to taxonomists for standard genome sequencing and annotation.</title>
        <authorList>
            <consortium name="The Broad Institute Genomics Platform"/>
            <consortium name="The Broad Institute Genome Sequencing Center for Infectious Disease"/>
            <person name="Wu L."/>
            <person name="Ma J."/>
        </authorList>
    </citation>
    <scope>NUCLEOTIDE SEQUENCE [LARGE SCALE GENOMIC DNA]</scope>
    <source>
        <strain evidence="4">JCM 16923</strain>
    </source>
</reference>
<feature type="transmembrane region" description="Helical" evidence="2">
    <location>
        <begin position="31"/>
        <end position="47"/>
    </location>
</feature>
<gene>
    <name evidence="3" type="ORF">GCM10022231_19320</name>
</gene>
<organism evidence="3 4">
    <name type="scientific">Gordonia caeni</name>
    <dbReference type="NCBI Taxonomy" id="1007097"/>
    <lineage>
        <taxon>Bacteria</taxon>
        <taxon>Bacillati</taxon>
        <taxon>Actinomycetota</taxon>
        <taxon>Actinomycetes</taxon>
        <taxon>Mycobacteriales</taxon>
        <taxon>Gordoniaceae</taxon>
        <taxon>Gordonia</taxon>
    </lineage>
</organism>
<keyword evidence="4" id="KW-1185">Reference proteome</keyword>
<evidence type="ECO:0000256" key="1">
    <source>
        <dbReference type="SAM" id="MobiDB-lite"/>
    </source>
</evidence>
<feature type="transmembrane region" description="Helical" evidence="2">
    <location>
        <begin position="96"/>
        <end position="115"/>
    </location>
</feature>
<evidence type="ECO:0000313" key="3">
    <source>
        <dbReference type="EMBL" id="GAA3959670.1"/>
    </source>
</evidence>
<dbReference type="EMBL" id="BAAAZW010000005">
    <property type="protein sequence ID" value="GAA3959670.1"/>
    <property type="molecule type" value="Genomic_DNA"/>
</dbReference>
<feature type="transmembrane region" description="Helical" evidence="2">
    <location>
        <begin position="59"/>
        <end position="84"/>
    </location>
</feature>
<evidence type="ECO:0000256" key="2">
    <source>
        <dbReference type="SAM" id="Phobius"/>
    </source>
</evidence>
<accession>A0ABP7P4Y2</accession>
<comment type="caution">
    <text evidence="3">The sequence shown here is derived from an EMBL/GenBank/DDBJ whole genome shotgun (WGS) entry which is preliminary data.</text>
</comment>
<protein>
    <submittedName>
        <fullName evidence="3">Uncharacterized protein</fullName>
    </submittedName>
</protein>
<evidence type="ECO:0000313" key="4">
    <source>
        <dbReference type="Proteomes" id="UP001418444"/>
    </source>
</evidence>
<name>A0ABP7P4Y2_9ACTN</name>
<dbReference type="RefSeq" id="WP_344783095.1">
    <property type="nucleotide sequence ID" value="NZ_BAAAZW010000005.1"/>
</dbReference>
<keyword evidence="2" id="KW-1133">Transmembrane helix</keyword>
<keyword evidence="2" id="KW-0472">Membrane</keyword>
<sequence length="156" mass="16375">MFNARIVGVVCGAILLGAAIASWWVSPVVTAALVGAAVVLMSVWQVYRRVKHIPPVSTGTWVTVWVPLIFGALAVIALNGWIYRISADAGGESGETGTLIGLATGVVGMAAAYGYGRLRAQRVQVAEQQYGAAAAPDEDDVAGEQEWFFPTGDPRS</sequence>
<keyword evidence="2" id="KW-0812">Transmembrane</keyword>